<evidence type="ECO:0000313" key="1">
    <source>
        <dbReference type="EMBL" id="MFM2484968.1"/>
    </source>
</evidence>
<accession>A0ABW9G7E0</accession>
<dbReference type="Gene3D" id="1.10.10.1150">
    <property type="entry name" value="Coenzyme PQQ synthesis protein D (PqqD)"/>
    <property type="match status" value="1"/>
</dbReference>
<proteinExistence type="predicted"/>
<dbReference type="EMBL" id="JBEQCT010000002">
    <property type="protein sequence ID" value="MFM2484968.1"/>
    <property type="molecule type" value="Genomic_DNA"/>
</dbReference>
<dbReference type="RefSeq" id="WP_408623155.1">
    <property type="nucleotide sequence ID" value="NZ_JBEQCT010000002.1"/>
</dbReference>
<dbReference type="Pfam" id="PF05402">
    <property type="entry name" value="PqqD"/>
    <property type="match status" value="1"/>
</dbReference>
<dbReference type="InterPro" id="IPR041881">
    <property type="entry name" value="PqqD_sf"/>
</dbReference>
<evidence type="ECO:0000313" key="2">
    <source>
        <dbReference type="Proteomes" id="UP001629953"/>
    </source>
</evidence>
<organism evidence="1 2">
    <name type="scientific">Celerinatantimonas yamalensis</name>
    <dbReference type="NCBI Taxonomy" id="559956"/>
    <lineage>
        <taxon>Bacteria</taxon>
        <taxon>Pseudomonadati</taxon>
        <taxon>Pseudomonadota</taxon>
        <taxon>Gammaproteobacteria</taxon>
        <taxon>Celerinatantimonadaceae</taxon>
        <taxon>Celerinatantimonas</taxon>
    </lineage>
</organism>
<gene>
    <name evidence="1" type="ORF">ABUE30_07795</name>
</gene>
<reference evidence="1 2" key="1">
    <citation type="journal article" date="2013" name="Int. J. Syst. Evol. Microbiol.">
        <title>Celerinatantimonas yamalensis sp. nov., a cold-adapted diazotrophic bacterium from a cold permafrost brine.</title>
        <authorList>
            <person name="Shcherbakova V."/>
            <person name="Chuvilskaya N."/>
            <person name="Rivkina E."/>
            <person name="Demidov N."/>
            <person name="Uchaeva V."/>
            <person name="Suetin S."/>
            <person name="Suzina N."/>
            <person name="Gilichinsky D."/>
        </authorList>
    </citation>
    <scope>NUCLEOTIDE SEQUENCE [LARGE SCALE GENOMIC DNA]</scope>
    <source>
        <strain evidence="1 2">C7</strain>
    </source>
</reference>
<comment type="caution">
    <text evidence="1">The sequence shown here is derived from an EMBL/GenBank/DDBJ whole genome shotgun (WGS) entry which is preliminary data.</text>
</comment>
<dbReference type="Proteomes" id="UP001629953">
    <property type="component" value="Unassembled WGS sequence"/>
</dbReference>
<dbReference type="NCBIfam" id="NF033536">
    <property type="entry name" value="lasso_PqqD_Bac"/>
    <property type="match status" value="1"/>
</dbReference>
<keyword evidence="2" id="KW-1185">Reference proteome</keyword>
<sequence length="101" mass="11220">MAMTDLTLDTCLQRNPEQIFTKMDGETVMMDLESGNYYGIGGAGNQIWQLLAEPIRIRGLVVKLCDEYEIAHAQCQHDVIAFCQSLINNNLVIKSADPSVS</sequence>
<name>A0ABW9G7E0_9GAMM</name>
<dbReference type="InterPro" id="IPR008792">
    <property type="entry name" value="PQQD"/>
</dbReference>
<protein>
    <submittedName>
        <fullName evidence="1">Lasso peptide biosynthesis PqqD family chaperone</fullName>
    </submittedName>
</protein>